<proteinExistence type="predicted"/>
<evidence type="ECO:0000313" key="2">
    <source>
        <dbReference type="Proteomes" id="UP001497623"/>
    </source>
</evidence>
<evidence type="ECO:0008006" key="3">
    <source>
        <dbReference type="Google" id="ProtNLM"/>
    </source>
</evidence>
<gene>
    <name evidence="1" type="ORF">MNOR_LOCUS38096</name>
</gene>
<name>A0AAV2SMF9_MEGNR</name>
<evidence type="ECO:0000313" key="1">
    <source>
        <dbReference type="EMBL" id="CAL4207577.1"/>
    </source>
</evidence>
<comment type="caution">
    <text evidence="1">The sequence shown here is derived from an EMBL/GenBank/DDBJ whole genome shotgun (WGS) entry which is preliminary data.</text>
</comment>
<keyword evidence="2" id="KW-1185">Reference proteome</keyword>
<accession>A0AAV2SMF9</accession>
<dbReference type="Gene3D" id="3.40.50.1820">
    <property type="entry name" value="alpha/beta hydrolase"/>
    <property type="match status" value="1"/>
</dbReference>
<dbReference type="Proteomes" id="UP001497623">
    <property type="component" value="Unassembled WGS sequence"/>
</dbReference>
<protein>
    <recommendedName>
        <fullName evidence="3">Haloalkane dehalogenase</fullName>
    </recommendedName>
</protein>
<organism evidence="1 2">
    <name type="scientific">Meganyctiphanes norvegica</name>
    <name type="common">Northern krill</name>
    <name type="synonym">Thysanopoda norvegica</name>
    <dbReference type="NCBI Taxonomy" id="48144"/>
    <lineage>
        <taxon>Eukaryota</taxon>
        <taxon>Metazoa</taxon>
        <taxon>Ecdysozoa</taxon>
        <taxon>Arthropoda</taxon>
        <taxon>Crustacea</taxon>
        <taxon>Multicrustacea</taxon>
        <taxon>Malacostraca</taxon>
        <taxon>Eumalacostraca</taxon>
        <taxon>Eucarida</taxon>
        <taxon>Euphausiacea</taxon>
        <taxon>Euphausiidae</taxon>
        <taxon>Meganyctiphanes</taxon>
    </lineage>
</organism>
<sequence length="202" mass="22463">MGLVQTLDLKGITVVAQDWGGMTGLSAMFREPERYSRVALFNSWLPQGDILSSPSTIFKHIPVLSWITLSNTLGRAQPVSVIMKIASTARGLALDGYTAPYPEKLYQAGPAAWPAMVPMSRTDPVAREFQKVGRFLTQWKKPAMVGYSEREMFTLSGKDFFKKVLPNACEANIPDAGHFLQEDQGPLLSNILIKWIEHGCYQ</sequence>
<dbReference type="AlphaFoldDB" id="A0AAV2SMF9"/>
<dbReference type="InterPro" id="IPR029058">
    <property type="entry name" value="AB_hydrolase_fold"/>
</dbReference>
<reference evidence="1 2" key="1">
    <citation type="submission" date="2024-05" db="EMBL/GenBank/DDBJ databases">
        <authorList>
            <person name="Wallberg A."/>
        </authorList>
    </citation>
    <scope>NUCLEOTIDE SEQUENCE [LARGE SCALE GENOMIC DNA]</scope>
</reference>
<dbReference type="SUPFAM" id="SSF53474">
    <property type="entry name" value="alpha/beta-Hydrolases"/>
    <property type="match status" value="1"/>
</dbReference>
<dbReference type="EMBL" id="CAXKWB010082928">
    <property type="protein sequence ID" value="CAL4207577.1"/>
    <property type="molecule type" value="Genomic_DNA"/>
</dbReference>